<dbReference type="Proteomes" id="UP000298663">
    <property type="component" value="Unassembled WGS sequence"/>
</dbReference>
<comment type="caution">
    <text evidence="7">The sequence shown here is derived from an EMBL/GenBank/DDBJ whole genome shotgun (WGS) entry which is preliminary data.</text>
</comment>
<keyword evidence="8" id="KW-1185">Reference proteome</keyword>
<evidence type="ECO:0000256" key="4">
    <source>
        <dbReference type="ARBA" id="ARBA00022833"/>
    </source>
</evidence>
<dbReference type="GO" id="GO:0008270">
    <property type="term" value="F:zinc ion binding"/>
    <property type="evidence" value="ECO:0007669"/>
    <property type="project" value="UniProtKB-KW"/>
</dbReference>
<evidence type="ECO:0000256" key="5">
    <source>
        <dbReference type="PROSITE-ProRule" id="PRU00042"/>
    </source>
</evidence>
<dbReference type="OrthoDB" id="5837155at2759"/>
<organism evidence="7 8">
    <name type="scientific">Steinernema carpocapsae</name>
    <name type="common">Entomopathogenic nematode</name>
    <dbReference type="NCBI Taxonomy" id="34508"/>
    <lineage>
        <taxon>Eukaryota</taxon>
        <taxon>Metazoa</taxon>
        <taxon>Ecdysozoa</taxon>
        <taxon>Nematoda</taxon>
        <taxon>Chromadorea</taxon>
        <taxon>Rhabditida</taxon>
        <taxon>Tylenchina</taxon>
        <taxon>Panagrolaimomorpha</taxon>
        <taxon>Strongyloidoidea</taxon>
        <taxon>Steinernematidae</taxon>
        <taxon>Steinernema</taxon>
    </lineage>
</organism>
<gene>
    <name evidence="7" type="ORF">L596_011309</name>
</gene>
<evidence type="ECO:0000259" key="6">
    <source>
        <dbReference type="PROSITE" id="PS50157"/>
    </source>
</evidence>
<feature type="domain" description="C2H2-type" evidence="6">
    <location>
        <begin position="9"/>
        <end position="37"/>
    </location>
</feature>
<reference evidence="7 8" key="1">
    <citation type="journal article" date="2015" name="Genome Biol.">
        <title>Comparative genomics of Steinernema reveals deeply conserved gene regulatory networks.</title>
        <authorList>
            <person name="Dillman A.R."/>
            <person name="Macchietto M."/>
            <person name="Porter C.F."/>
            <person name="Rogers A."/>
            <person name="Williams B."/>
            <person name="Antoshechkin I."/>
            <person name="Lee M.M."/>
            <person name="Goodwin Z."/>
            <person name="Lu X."/>
            <person name="Lewis E.E."/>
            <person name="Goodrich-Blair H."/>
            <person name="Stock S.P."/>
            <person name="Adams B.J."/>
            <person name="Sternberg P.W."/>
            <person name="Mortazavi A."/>
        </authorList>
    </citation>
    <scope>NUCLEOTIDE SEQUENCE [LARGE SCALE GENOMIC DNA]</scope>
    <source>
        <strain evidence="7 8">ALL</strain>
    </source>
</reference>
<dbReference type="PROSITE" id="PS00028">
    <property type="entry name" value="ZINC_FINGER_C2H2_1"/>
    <property type="match status" value="2"/>
</dbReference>
<evidence type="ECO:0000256" key="1">
    <source>
        <dbReference type="ARBA" id="ARBA00022723"/>
    </source>
</evidence>
<dbReference type="PANTHER" id="PTHR24379">
    <property type="entry name" value="KRAB AND ZINC FINGER DOMAIN-CONTAINING"/>
    <property type="match status" value="1"/>
</dbReference>
<evidence type="ECO:0000256" key="3">
    <source>
        <dbReference type="ARBA" id="ARBA00022771"/>
    </source>
</evidence>
<dbReference type="InterPro" id="IPR036236">
    <property type="entry name" value="Znf_C2H2_sf"/>
</dbReference>
<dbReference type="STRING" id="34508.A0A4U5NUF9"/>
<dbReference type="EMBL" id="AZBU02000003">
    <property type="protein sequence ID" value="TKR86791.1"/>
    <property type="molecule type" value="Genomic_DNA"/>
</dbReference>
<keyword evidence="2" id="KW-0677">Repeat</keyword>
<keyword evidence="3 5" id="KW-0863">Zinc-finger</keyword>
<evidence type="ECO:0000256" key="2">
    <source>
        <dbReference type="ARBA" id="ARBA00022737"/>
    </source>
</evidence>
<dbReference type="PANTHER" id="PTHR24379:SF121">
    <property type="entry name" value="C2H2-TYPE DOMAIN-CONTAINING PROTEIN"/>
    <property type="match status" value="1"/>
</dbReference>
<keyword evidence="1" id="KW-0479">Metal-binding</keyword>
<evidence type="ECO:0000313" key="7">
    <source>
        <dbReference type="EMBL" id="TKR86791.1"/>
    </source>
</evidence>
<name>A0A4U5NUF9_STECR</name>
<dbReference type="PROSITE" id="PS50157">
    <property type="entry name" value="ZINC_FINGER_C2H2_2"/>
    <property type="match status" value="2"/>
</dbReference>
<dbReference type="SMART" id="SM00355">
    <property type="entry name" value="ZnF_C2H2"/>
    <property type="match status" value="3"/>
</dbReference>
<evidence type="ECO:0000313" key="8">
    <source>
        <dbReference type="Proteomes" id="UP000298663"/>
    </source>
</evidence>
<dbReference type="AlphaFoldDB" id="A0A4U5NUF9"/>
<dbReference type="SUPFAM" id="SSF57667">
    <property type="entry name" value="beta-beta-alpha zinc fingers"/>
    <property type="match status" value="1"/>
</dbReference>
<dbReference type="FunFam" id="3.30.160.60:FF:000072">
    <property type="entry name" value="zinc finger protein 143 isoform X1"/>
    <property type="match status" value="1"/>
</dbReference>
<accession>A0A4U5NUF9</accession>
<feature type="domain" description="C2H2-type" evidence="6">
    <location>
        <begin position="38"/>
        <end position="65"/>
    </location>
</feature>
<sequence>MSASPESSHECQQCGKIFDKSWRLRTHMNGVHLKIRPYTCMFCSSGFRSPHDLRRHMTIHTGERFTCDGCGLSFGSKQRVADHLIRSEKCWPRGEMPPAASRSESREEE</sequence>
<keyword evidence="4" id="KW-0862">Zinc</keyword>
<reference evidence="7 8" key="2">
    <citation type="journal article" date="2019" name="G3 (Bethesda)">
        <title>Hybrid Assembly of the Genome of the Entomopathogenic Nematode Steinernema carpocapsae Identifies the X-Chromosome.</title>
        <authorList>
            <person name="Serra L."/>
            <person name="Macchietto M."/>
            <person name="Macias-Munoz A."/>
            <person name="McGill C.J."/>
            <person name="Rodriguez I.M."/>
            <person name="Rodriguez B."/>
            <person name="Murad R."/>
            <person name="Mortazavi A."/>
        </authorList>
    </citation>
    <scope>NUCLEOTIDE SEQUENCE [LARGE SCALE GENOMIC DNA]</scope>
    <source>
        <strain evidence="7 8">ALL</strain>
    </source>
</reference>
<dbReference type="Pfam" id="PF00096">
    <property type="entry name" value="zf-C2H2"/>
    <property type="match status" value="2"/>
</dbReference>
<protein>
    <recommendedName>
        <fullName evidence="6">C2H2-type domain-containing protein</fullName>
    </recommendedName>
</protein>
<dbReference type="Gene3D" id="3.30.160.60">
    <property type="entry name" value="Classic Zinc Finger"/>
    <property type="match status" value="2"/>
</dbReference>
<proteinExistence type="predicted"/>
<dbReference type="InterPro" id="IPR013087">
    <property type="entry name" value="Znf_C2H2_type"/>
</dbReference>